<dbReference type="InterPro" id="IPR014001">
    <property type="entry name" value="Helicase_ATP-bd"/>
</dbReference>
<keyword evidence="6" id="KW-0378">Hydrolase</keyword>
<evidence type="ECO:0000256" key="7">
    <source>
        <dbReference type="ARBA" id="ARBA00022806"/>
    </source>
</evidence>
<dbReference type="InterPro" id="IPR054712">
    <property type="entry name" value="Cas3-like_dom"/>
</dbReference>
<dbReference type="PANTHER" id="PTHR24031">
    <property type="entry name" value="RNA HELICASE"/>
    <property type="match status" value="1"/>
</dbReference>
<evidence type="ECO:0000256" key="3">
    <source>
        <dbReference type="ARBA" id="ARBA00022722"/>
    </source>
</evidence>
<name>A0ABM9D650_9BACT</name>
<dbReference type="SMART" id="SM00490">
    <property type="entry name" value="HELICc"/>
    <property type="match status" value="1"/>
</dbReference>
<dbReference type="PROSITE" id="PS51643">
    <property type="entry name" value="HD_CAS3"/>
    <property type="match status" value="1"/>
</dbReference>
<evidence type="ECO:0000256" key="1">
    <source>
        <dbReference type="ARBA" id="ARBA00006847"/>
    </source>
</evidence>
<evidence type="ECO:0000256" key="8">
    <source>
        <dbReference type="ARBA" id="ARBA00022840"/>
    </source>
</evidence>
<feature type="domain" description="Helicase C-terminal" evidence="11">
    <location>
        <begin position="479"/>
        <end position="637"/>
    </location>
</feature>
<dbReference type="Proteomes" id="UP001295463">
    <property type="component" value="Chromosome"/>
</dbReference>
<dbReference type="SMART" id="SM00487">
    <property type="entry name" value="DEXDc"/>
    <property type="match status" value="1"/>
</dbReference>
<evidence type="ECO:0000313" key="13">
    <source>
        <dbReference type="EMBL" id="CAH2030722.1"/>
    </source>
</evidence>
<comment type="similarity">
    <text evidence="1">In the N-terminal section; belongs to the CRISPR-associated nuclease Cas3-HD family.</text>
</comment>
<reference evidence="13 14" key="1">
    <citation type="submission" date="2022-03" db="EMBL/GenBank/DDBJ databases">
        <authorList>
            <person name="Koch H."/>
        </authorList>
    </citation>
    <scope>NUCLEOTIDE SEQUENCE [LARGE SCALE GENOMIC DNA]</scope>
    <source>
        <strain evidence="13 14">G1</strain>
    </source>
</reference>
<dbReference type="NCBIfam" id="TIGR01587">
    <property type="entry name" value="cas3_core"/>
    <property type="match status" value="1"/>
</dbReference>
<keyword evidence="8" id="KW-0067">ATP-binding</keyword>
<dbReference type="RefSeq" id="WP_305731635.1">
    <property type="nucleotide sequence ID" value="NZ_OW150024.1"/>
</dbReference>
<proteinExistence type="inferred from homology"/>
<evidence type="ECO:0000313" key="14">
    <source>
        <dbReference type="Proteomes" id="UP001295463"/>
    </source>
</evidence>
<dbReference type="CDD" id="cd17930">
    <property type="entry name" value="DEXHc_cas3"/>
    <property type="match status" value="1"/>
</dbReference>
<accession>A0ABM9D650</accession>
<evidence type="ECO:0000259" key="10">
    <source>
        <dbReference type="PROSITE" id="PS51192"/>
    </source>
</evidence>
<feature type="domain" description="HD Cas3-type" evidence="12">
    <location>
        <begin position="13"/>
        <end position="217"/>
    </location>
</feature>
<protein>
    <submittedName>
        <fullName evidence="13">CRISPR-associated helicase Cas3</fullName>
    </submittedName>
</protein>
<dbReference type="InterPro" id="IPR027417">
    <property type="entry name" value="P-loop_NTPase"/>
</dbReference>
<dbReference type="Pfam" id="PF00270">
    <property type="entry name" value="DEAD"/>
    <property type="match status" value="1"/>
</dbReference>
<organism evidence="13 14">
    <name type="scientific">Trichlorobacter ammonificans</name>
    <dbReference type="NCBI Taxonomy" id="2916410"/>
    <lineage>
        <taxon>Bacteria</taxon>
        <taxon>Pseudomonadati</taxon>
        <taxon>Thermodesulfobacteriota</taxon>
        <taxon>Desulfuromonadia</taxon>
        <taxon>Geobacterales</taxon>
        <taxon>Geobacteraceae</taxon>
        <taxon>Trichlorobacter</taxon>
    </lineage>
</organism>
<dbReference type="Pfam" id="PF18019">
    <property type="entry name" value="Cas3_HD"/>
    <property type="match status" value="1"/>
</dbReference>
<dbReference type="InterPro" id="IPR038257">
    <property type="entry name" value="CRISPR-assoc_Cas3_HD_sf"/>
</dbReference>
<sequence length="812" mass="90830">MENLAFIARYRQSDGTPQPLKEHLEGVADLAELFAGKIGMPTFGALLGLLHDTGKYSKAFQDYIKSAGGMLEPDDDEYIEVRKARGKIDHSSAGSQFVWRESGKSTYQQLAANILALCIASHHSGLIDCLSPDGTDIFSKRMIKADNETHYSDAVAVLEDEIKTQIKKLLESPALEKELKAIGERMKQMAVSVTTGQFALGFLTRFLFSALIDADRLNSAERTTSAKPDWNLLCGILEVNLAGFTVRNKIDTIRADISQACRKSAEREKGLYQLTVPTGGGKTLASLRFALYHAAKYGMDRIIYVVPFTSIIDQNARVARSIFAFQELTGKPVVLEHHSNLTPEQDTSESKLLTENWDAPIIYTTAVQFLETLFAGGTRGVRRLHQLANAVIIFDEIQTIPIRTIHLFNNAINFLVNQCGSTAVFCTATQPLLDRVDLLKGAAILSENPEMMGTENVDELFLNLHRARIEDRCKDGGWTVDDIADEAMKELADSGSVLVIVNKKSQAKELYTKLKARTDQVYHLSTSMCPAHRIRVLDKIKACLDPDKPQPVICVSTQLIEAGVDVDFGSVIRYLAGLDSIAQAAGRCNRNGRRETGRVLIVNQAGENLDRLPEMKVAQEITRRVLREFRDDPMAFDENLQSPRVMERYYFYYFFNRSHEMAFPVSSRNIRGMTGTSDLLTLLSTNNDAVQIYMNTQRNAPTIPLRQAFMSAAEAFRVIDSPTEGVIVPYMEGERIVAKLMTCPEEDRARLLKEAQRYSVNLFPHEMKKLKDTRALTEVWAGSGVFYLDERHYSEEFGISSDAVAEMKVRII</sequence>
<dbReference type="Gene3D" id="3.40.50.300">
    <property type="entry name" value="P-loop containing nucleotide triphosphate hydrolases"/>
    <property type="match status" value="2"/>
</dbReference>
<dbReference type="InterPro" id="IPR011545">
    <property type="entry name" value="DEAD/DEAH_box_helicase_dom"/>
</dbReference>
<evidence type="ECO:0000256" key="5">
    <source>
        <dbReference type="ARBA" id="ARBA00022741"/>
    </source>
</evidence>
<evidence type="ECO:0000256" key="2">
    <source>
        <dbReference type="ARBA" id="ARBA00009046"/>
    </source>
</evidence>
<dbReference type="Gene3D" id="1.10.3210.30">
    <property type="match status" value="1"/>
</dbReference>
<keyword evidence="5" id="KW-0547">Nucleotide-binding</keyword>
<dbReference type="PROSITE" id="PS51194">
    <property type="entry name" value="HELICASE_CTER"/>
    <property type="match status" value="1"/>
</dbReference>
<evidence type="ECO:0000256" key="9">
    <source>
        <dbReference type="ARBA" id="ARBA00023118"/>
    </source>
</evidence>
<dbReference type="EMBL" id="OW150024">
    <property type="protein sequence ID" value="CAH2030722.1"/>
    <property type="molecule type" value="Genomic_DNA"/>
</dbReference>
<keyword evidence="4" id="KW-0479">Metal-binding</keyword>
<dbReference type="InterPro" id="IPR001650">
    <property type="entry name" value="Helicase_C-like"/>
</dbReference>
<evidence type="ECO:0000259" key="11">
    <source>
        <dbReference type="PROSITE" id="PS51194"/>
    </source>
</evidence>
<keyword evidence="14" id="KW-1185">Reference proteome</keyword>
<evidence type="ECO:0000256" key="4">
    <source>
        <dbReference type="ARBA" id="ARBA00022723"/>
    </source>
</evidence>
<dbReference type="InterPro" id="IPR006474">
    <property type="entry name" value="Helicase_Cas3_CRISPR-ass_core"/>
</dbReference>
<keyword evidence="3" id="KW-0540">Nuclease</keyword>
<gene>
    <name evidence="13" type="ORF">GEAMG1_0909</name>
</gene>
<dbReference type="Pfam" id="PF22590">
    <property type="entry name" value="Cas3-like_C_2"/>
    <property type="match status" value="1"/>
</dbReference>
<keyword evidence="9" id="KW-0051">Antiviral defense</keyword>
<dbReference type="NCBIfam" id="TIGR01596">
    <property type="entry name" value="cas3_HD"/>
    <property type="match status" value="1"/>
</dbReference>
<dbReference type="CDD" id="cd09641">
    <property type="entry name" value="Cas3''_I"/>
    <property type="match status" value="1"/>
</dbReference>
<dbReference type="SUPFAM" id="SSF52540">
    <property type="entry name" value="P-loop containing nucleoside triphosphate hydrolases"/>
    <property type="match status" value="1"/>
</dbReference>
<feature type="domain" description="Helicase ATP-binding" evidence="10">
    <location>
        <begin position="263"/>
        <end position="448"/>
    </location>
</feature>
<evidence type="ECO:0000256" key="6">
    <source>
        <dbReference type="ARBA" id="ARBA00022801"/>
    </source>
</evidence>
<comment type="similarity">
    <text evidence="2">In the central section; belongs to the CRISPR-associated helicase Cas3 family.</text>
</comment>
<keyword evidence="7" id="KW-0347">Helicase</keyword>
<dbReference type="InterPro" id="IPR006483">
    <property type="entry name" value="CRISPR-assoc_Cas3_HD"/>
</dbReference>
<dbReference type="PROSITE" id="PS51192">
    <property type="entry name" value="HELICASE_ATP_BIND_1"/>
    <property type="match status" value="1"/>
</dbReference>
<evidence type="ECO:0000259" key="12">
    <source>
        <dbReference type="PROSITE" id="PS51643"/>
    </source>
</evidence>